<dbReference type="HOGENOM" id="CLU_2670320_0_0_6"/>
<reference evidence="1 2" key="1">
    <citation type="journal article" date="2002" name="J. Bacteriol.">
        <title>Genome sequence of Yersinia pestis KIM.</title>
        <authorList>
            <person name="Deng W."/>
            <person name="Burland V."/>
            <person name="Plunkett G.III."/>
            <person name="Boutin A."/>
            <person name="Mayhew G.F."/>
            <person name="Liss P."/>
            <person name="Perna N.T."/>
            <person name="Rose D.J."/>
            <person name="Mau B."/>
            <person name="Zhou S."/>
            <person name="Schwartz D.C."/>
            <person name="Fetherston J.D."/>
            <person name="Lindler L.E."/>
            <person name="Brubaker R.R."/>
            <person name="Plana G.V."/>
            <person name="Straley S.C."/>
            <person name="McDonough K.A."/>
            <person name="Nilles M.L."/>
            <person name="Matson J.S."/>
            <person name="Blattner F.R."/>
            <person name="Perry R.D."/>
        </authorList>
    </citation>
    <scope>NUCLEOTIDE SEQUENCE [LARGE SCALE GENOMIC DNA]</scope>
    <source>
        <strain evidence="2">KIM10+ / Biovar Mediaevalis</strain>
    </source>
</reference>
<protein>
    <submittedName>
        <fullName evidence="1">Uncharacterized protein</fullName>
    </submittedName>
</protein>
<dbReference type="EMBL" id="AE009952">
    <property type="protein sequence ID" value="AAM86210.1"/>
    <property type="molecule type" value="Genomic_DNA"/>
</dbReference>
<dbReference type="AlphaFoldDB" id="Q8CKX7"/>
<organism evidence="1 2">
    <name type="scientific">Yersinia pestis</name>
    <dbReference type="NCBI Taxonomy" id="632"/>
    <lineage>
        <taxon>Bacteria</taxon>
        <taxon>Pseudomonadati</taxon>
        <taxon>Pseudomonadota</taxon>
        <taxon>Gammaproteobacteria</taxon>
        <taxon>Enterobacterales</taxon>
        <taxon>Yersiniaceae</taxon>
        <taxon>Yersinia</taxon>
    </lineage>
</organism>
<accession>Q8CKX7</accession>
<gene>
    <name evidence="1" type="ordered locus">y2656</name>
</gene>
<evidence type="ECO:0000313" key="2">
    <source>
        <dbReference type="Proteomes" id="UP000002490"/>
    </source>
</evidence>
<dbReference type="KEGG" id="ypk:y2656"/>
<evidence type="ECO:0000313" key="1">
    <source>
        <dbReference type="EMBL" id="AAM86210.1"/>
    </source>
</evidence>
<dbReference type="Proteomes" id="UP000002490">
    <property type="component" value="Chromosome"/>
</dbReference>
<sequence>MAAMATWRVIDSDRNQIGFTTQPGMGYRALLGVDRLLQWYTTELHIGTEIKITTFSTGNGTHIKMGYRRKRTSGC</sequence>
<name>Q8CKX7_YERPE</name>
<proteinExistence type="predicted"/>